<dbReference type="EC" id="2.4.99.12" evidence="4 11"/>
<dbReference type="PANTHER" id="PTHR42755:SF1">
    <property type="entry name" value="3-DEOXY-D-MANNO-OCTULOSONIC ACID TRANSFERASE, MITOCHONDRIAL-RELATED"/>
    <property type="match status" value="1"/>
</dbReference>
<evidence type="ECO:0000256" key="9">
    <source>
        <dbReference type="PIRSR" id="PIRSR639901-1"/>
    </source>
</evidence>
<keyword evidence="11" id="KW-0472">Membrane</keyword>
<reference evidence="14" key="1">
    <citation type="submission" date="2015-05" db="EMBL/GenBank/DDBJ databases">
        <authorList>
            <person name="Rodrigo-Torres Lidia"/>
            <person name="Arahal R.David."/>
        </authorList>
    </citation>
    <scope>NUCLEOTIDE SEQUENCE [LARGE SCALE GENOMIC DNA]</scope>
    <source>
        <strain evidence="14">CECT 7321</strain>
    </source>
</reference>
<dbReference type="Pfam" id="PF04413">
    <property type="entry name" value="Glycos_transf_N"/>
    <property type="match status" value="1"/>
</dbReference>
<keyword evidence="11" id="KW-0448">Lipopolysaccharide biosynthesis</keyword>
<dbReference type="RefSeq" id="WP_050673576.1">
    <property type="nucleotide sequence ID" value="NZ_CAKZKN010000117.1"/>
</dbReference>
<feature type="domain" description="3-deoxy-D-manno-octulosonic-acid transferase N-terminal" evidence="12">
    <location>
        <begin position="44"/>
        <end position="228"/>
    </location>
</feature>
<keyword evidence="14" id="KW-1185">Reference proteome</keyword>
<evidence type="ECO:0000256" key="10">
    <source>
        <dbReference type="PIRSR" id="PIRSR639901-2"/>
    </source>
</evidence>
<evidence type="ECO:0000256" key="8">
    <source>
        <dbReference type="ARBA" id="ARBA00049183"/>
    </source>
</evidence>
<evidence type="ECO:0000313" key="13">
    <source>
        <dbReference type="EMBL" id="CRL11511.1"/>
    </source>
</evidence>
<dbReference type="AlphaFoldDB" id="A0A0H5D307"/>
<evidence type="ECO:0000256" key="2">
    <source>
        <dbReference type="ARBA" id="ARBA00004713"/>
    </source>
</evidence>
<dbReference type="InterPro" id="IPR038107">
    <property type="entry name" value="Glycos_transf_N_sf"/>
</dbReference>
<sequence length="450" mass="48076">MTRDTSADRPALFHIYRAATALLAPFAFRKVAGKLAEHGVSPERQRERLGYASLPRPASTTADGTHKPLVWFHGASVGESLAALSLIDKLLPRLPQAEFLLTSGTASSADMMAKRLPDRCRHQFAPLDASGPVRRFLSHWKPDAALFVESELWPVTLDAAKREGCKLALVNARLSAKSIERWKSKPAVAAFVMQQFDVLLSQNPEMGESLIELGASAERVHPSGNLKAGSAPLPVDRAALEAVRTALGRRRVWIASSTHRGEEQAVIAAHKALLETDPSLCLLLAPRHPERADEVADLIRKAGLTFAQRSKGEALTSDIQIYLADTLGEVGTWYALSPIVFLGGSLAPIGGHNPFEVAQAGSAVLTGPGYSNFAETFPPLIAAGGAVEVQDGQSLAAAVQTWLSDCSALDQARDAARSVVLSQAAALDGVVDLLIETLNLQGPAPSRPRR</sequence>
<dbReference type="GO" id="GO:0043842">
    <property type="term" value="F:Kdo transferase activity"/>
    <property type="evidence" value="ECO:0007669"/>
    <property type="project" value="UniProtKB-EC"/>
</dbReference>
<comment type="pathway">
    <text evidence="2 11">Bacterial outer membrane biogenesis; LPS core biosynthesis.</text>
</comment>
<evidence type="ECO:0000256" key="11">
    <source>
        <dbReference type="RuleBase" id="RU365103"/>
    </source>
</evidence>
<dbReference type="EMBL" id="CVRL01000033">
    <property type="protein sequence ID" value="CRL11511.1"/>
    <property type="molecule type" value="Genomic_DNA"/>
</dbReference>
<gene>
    <name evidence="13" type="primary">waaA_1</name>
    <name evidence="13" type="ORF">NIT7321_02379</name>
</gene>
<dbReference type="Proteomes" id="UP000043764">
    <property type="component" value="Unassembled WGS sequence"/>
</dbReference>
<evidence type="ECO:0000256" key="6">
    <source>
        <dbReference type="ARBA" id="ARBA00022679"/>
    </source>
</evidence>
<evidence type="ECO:0000256" key="5">
    <source>
        <dbReference type="ARBA" id="ARBA00019077"/>
    </source>
</evidence>
<dbReference type="FunFam" id="3.40.50.2000:FF:000032">
    <property type="entry name" value="3-deoxy-D-manno-octulosonic acid transferase"/>
    <property type="match status" value="1"/>
</dbReference>
<dbReference type="PANTHER" id="PTHR42755">
    <property type="entry name" value="3-DEOXY-MANNO-OCTULOSONATE CYTIDYLYLTRANSFERASE"/>
    <property type="match status" value="1"/>
</dbReference>
<feature type="site" description="Transition state stabilizer" evidence="10">
    <location>
        <position position="227"/>
    </location>
</feature>
<keyword evidence="11" id="KW-1003">Cell membrane</keyword>
<dbReference type="InterPro" id="IPR007507">
    <property type="entry name" value="Glycos_transf_N"/>
</dbReference>
<dbReference type="UniPathway" id="UPA00958"/>
<evidence type="ECO:0000256" key="4">
    <source>
        <dbReference type="ARBA" id="ARBA00012621"/>
    </source>
</evidence>
<dbReference type="SUPFAM" id="SSF53756">
    <property type="entry name" value="UDP-Glycosyltransferase/glycogen phosphorylase"/>
    <property type="match status" value="1"/>
</dbReference>
<proteinExistence type="inferred from homology"/>
<comment type="similarity">
    <text evidence="3">Belongs to the glycosyltransferase group 1 family. Glycosyltransferase 30 subfamily.</text>
</comment>
<comment type="catalytic activity">
    <reaction evidence="8 11">
        <text>lipid IVA (E. coli) + CMP-3-deoxy-beta-D-manno-octulosonate = alpha-Kdo-(2-&gt;6)-lipid IVA (E. coli) + CMP + H(+)</text>
        <dbReference type="Rhea" id="RHEA:28066"/>
        <dbReference type="ChEBI" id="CHEBI:15378"/>
        <dbReference type="ChEBI" id="CHEBI:58603"/>
        <dbReference type="ChEBI" id="CHEBI:60364"/>
        <dbReference type="ChEBI" id="CHEBI:60377"/>
        <dbReference type="ChEBI" id="CHEBI:85987"/>
        <dbReference type="EC" id="2.4.99.12"/>
    </reaction>
</comment>
<dbReference type="GO" id="GO:0009245">
    <property type="term" value="P:lipid A biosynthetic process"/>
    <property type="evidence" value="ECO:0007669"/>
    <property type="project" value="TreeGrafter"/>
</dbReference>
<evidence type="ECO:0000259" key="12">
    <source>
        <dbReference type="Pfam" id="PF04413"/>
    </source>
</evidence>
<evidence type="ECO:0000256" key="3">
    <source>
        <dbReference type="ARBA" id="ARBA00006380"/>
    </source>
</evidence>
<feature type="site" description="Transition state stabilizer" evidence="10">
    <location>
        <position position="149"/>
    </location>
</feature>
<organism evidence="13 14">
    <name type="scientific">Phaeobacter italicus</name>
    <dbReference type="NCBI Taxonomy" id="481446"/>
    <lineage>
        <taxon>Bacteria</taxon>
        <taxon>Pseudomonadati</taxon>
        <taxon>Pseudomonadota</taxon>
        <taxon>Alphaproteobacteria</taxon>
        <taxon>Rhodobacterales</taxon>
        <taxon>Roseobacteraceae</taxon>
        <taxon>Phaeobacter</taxon>
    </lineage>
</organism>
<evidence type="ECO:0000313" key="14">
    <source>
        <dbReference type="Proteomes" id="UP000043764"/>
    </source>
</evidence>
<dbReference type="Gene3D" id="3.40.50.2000">
    <property type="entry name" value="Glycogen Phosphorylase B"/>
    <property type="match status" value="1"/>
</dbReference>
<keyword evidence="6 11" id="KW-0808">Transferase</keyword>
<dbReference type="GO" id="GO:0009244">
    <property type="term" value="P:lipopolysaccharide core region biosynthetic process"/>
    <property type="evidence" value="ECO:0007669"/>
    <property type="project" value="UniProtKB-UniRule"/>
</dbReference>
<name>A0A0H5D307_9RHOB</name>
<protein>
    <recommendedName>
        <fullName evidence="5 11">3-deoxy-D-manno-octulosonic acid transferase</fullName>
        <shortName evidence="11">Kdo transferase</shortName>
        <ecNumber evidence="4 11">2.4.99.12</ecNumber>
    </recommendedName>
    <alternativeName>
        <fullName evidence="7 11">Lipid IV(A) 3-deoxy-D-manno-octulosonic acid transferase</fullName>
    </alternativeName>
</protein>
<evidence type="ECO:0000256" key="1">
    <source>
        <dbReference type="ARBA" id="ARBA00003394"/>
    </source>
</evidence>
<keyword evidence="13" id="KW-0328">Glycosyltransferase</keyword>
<feature type="active site" description="Proton acceptor" evidence="9">
    <location>
        <position position="79"/>
    </location>
</feature>
<dbReference type="STRING" id="481446.NIT7645_00776"/>
<evidence type="ECO:0000256" key="7">
    <source>
        <dbReference type="ARBA" id="ARBA00031445"/>
    </source>
</evidence>
<comment type="subcellular location">
    <subcellularLocation>
        <location evidence="11">Cell membrane</location>
    </subcellularLocation>
</comment>
<comment type="function">
    <text evidence="1 11">Involved in lipopolysaccharide (LPS) biosynthesis. Catalyzes the transfer of 3-deoxy-D-manno-octulosonate (Kdo) residue(s) from CMP-Kdo to lipid IV(A), the tetraacyldisaccharide-1,4'-bisphosphate precursor of lipid A.</text>
</comment>
<dbReference type="Gene3D" id="3.40.50.11720">
    <property type="entry name" value="3-Deoxy-D-manno-octulosonic-acid transferase, N-terminal domain"/>
    <property type="match status" value="1"/>
</dbReference>
<dbReference type="GO" id="GO:0005886">
    <property type="term" value="C:plasma membrane"/>
    <property type="evidence" value="ECO:0007669"/>
    <property type="project" value="UniProtKB-SubCell"/>
</dbReference>
<dbReference type="InterPro" id="IPR039901">
    <property type="entry name" value="Kdotransferase"/>
</dbReference>
<accession>A0A0H5D307</accession>